<comment type="caution">
    <text evidence="1">The sequence shown here is derived from an EMBL/GenBank/DDBJ whole genome shotgun (WGS) entry which is preliminary data.</text>
</comment>
<dbReference type="EMBL" id="CM042025">
    <property type="protein sequence ID" value="KAI3806375.1"/>
    <property type="molecule type" value="Genomic_DNA"/>
</dbReference>
<proteinExistence type="predicted"/>
<reference evidence="1 2" key="2">
    <citation type="journal article" date="2022" name="Mol. Ecol. Resour.">
        <title>The genomes of chicory, endive, great burdock and yacon provide insights into Asteraceae paleo-polyploidization history and plant inulin production.</title>
        <authorList>
            <person name="Fan W."/>
            <person name="Wang S."/>
            <person name="Wang H."/>
            <person name="Wang A."/>
            <person name="Jiang F."/>
            <person name="Liu H."/>
            <person name="Zhao H."/>
            <person name="Xu D."/>
            <person name="Zhang Y."/>
        </authorList>
    </citation>
    <scope>NUCLEOTIDE SEQUENCE [LARGE SCALE GENOMIC DNA]</scope>
    <source>
        <strain evidence="2">cv. Yunnan</strain>
        <tissue evidence="1">Leaves</tissue>
    </source>
</reference>
<dbReference type="Proteomes" id="UP001056120">
    <property type="component" value="Linkage Group LG08"/>
</dbReference>
<protein>
    <submittedName>
        <fullName evidence="1">Uncharacterized protein</fullName>
    </submittedName>
</protein>
<sequence length="80" mass="9195">MRQQDALEFFLYFIDQVERIYVGYLEAGPARSFKFGIEERLQCLSGKKATNKRGAFNKRERREKIDENECGDDTGGAGLL</sequence>
<gene>
    <name evidence="1" type="ORF">L1987_22277</name>
</gene>
<accession>A0ACB9IG67</accession>
<evidence type="ECO:0000313" key="2">
    <source>
        <dbReference type="Proteomes" id="UP001056120"/>
    </source>
</evidence>
<evidence type="ECO:0000313" key="1">
    <source>
        <dbReference type="EMBL" id="KAI3806375.1"/>
    </source>
</evidence>
<reference evidence="2" key="1">
    <citation type="journal article" date="2022" name="Mol. Ecol. Resour.">
        <title>The genomes of chicory, endive, great burdock and yacon provide insights into Asteraceae palaeo-polyploidization history and plant inulin production.</title>
        <authorList>
            <person name="Fan W."/>
            <person name="Wang S."/>
            <person name="Wang H."/>
            <person name="Wang A."/>
            <person name="Jiang F."/>
            <person name="Liu H."/>
            <person name="Zhao H."/>
            <person name="Xu D."/>
            <person name="Zhang Y."/>
        </authorList>
    </citation>
    <scope>NUCLEOTIDE SEQUENCE [LARGE SCALE GENOMIC DNA]</scope>
    <source>
        <strain evidence="2">cv. Yunnan</strain>
    </source>
</reference>
<keyword evidence="2" id="KW-1185">Reference proteome</keyword>
<organism evidence="1 2">
    <name type="scientific">Smallanthus sonchifolius</name>
    <dbReference type="NCBI Taxonomy" id="185202"/>
    <lineage>
        <taxon>Eukaryota</taxon>
        <taxon>Viridiplantae</taxon>
        <taxon>Streptophyta</taxon>
        <taxon>Embryophyta</taxon>
        <taxon>Tracheophyta</taxon>
        <taxon>Spermatophyta</taxon>
        <taxon>Magnoliopsida</taxon>
        <taxon>eudicotyledons</taxon>
        <taxon>Gunneridae</taxon>
        <taxon>Pentapetalae</taxon>
        <taxon>asterids</taxon>
        <taxon>campanulids</taxon>
        <taxon>Asterales</taxon>
        <taxon>Asteraceae</taxon>
        <taxon>Asteroideae</taxon>
        <taxon>Heliantheae alliance</taxon>
        <taxon>Millerieae</taxon>
        <taxon>Smallanthus</taxon>
    </lineage>
</organism>
<name>A0ACB9IG67_9ASTR</name>